<dbReference type="InterPro" id="IPR033470">
    <property type="entry name" value="FakA-like_C"/>
</dbReference>
<dbReference type="GO" id="GO:0004371">
    <property type="term" value="F:glycerone kinase activity"/>
    <property type="evidence" value="ECO:0007669"/>
    <property type="project" value="InterPro"/>
</dbReference>
<evidence type="ECO:0000313" key="3">
    <source>
        <dbReference type="Proteomes" id="UP000028341"/>
    </source>
</evidence>
<proteinExistence type="predicted"/>
<dbReference type="Pfam" id="PF13684">
    <property type="entry name" value="FakA-like_C"/>
    <property type="match status" value="1"/>
</dbReference>
<comment type="caution">
    <text evidence="2">The sequence shown here is derived from an EMBL/GenBank/DDBJ whole genome shotgun (WGS) entry which is preliminary data.</text>
</comment>
<protein>
    <submittedName>
        <fullName evidence="2">Dihydroxyacetone kinase</fullName>
    </submittedName>
</protein>
<dbReference type="InterPro" id="IPR019986">
    <property type="entry name" value="YloV-like"/>
</dbReference>
<dbReference type="Pfam" id="PF21645">
    <property type="entry name" value="FakA-like_M"/>
    <property type="match status" value="1"/>
</dbReference>
<dbReference type="eggNOG" id="COG1461">
    <property type="taxonomic scope" value="Bacteria"/>
</dbReference>
<accession>A0A081XSK7</accession>
<feature type="domain" description="DhaL" evidence="1">
    <location>
        <begin position="12"/>
        <end position="218"/>
    </location>
</feature>
<dbReference type="OrthoDB" id="9760324at2"/>
<evidence type="ECO:0000259" key="1">
    <source>
        <dbReference type="PROSITE" id="PS51480"/>
    </source>
</evidence>
<dbReference type="PANTHER" id="PTHR33434">
    <property type="entry name" value="DEGV DOMAIN-CONTAINING PROTEIN DR_1986-RELATED"/>
    <property type="match status" value="1"/>
</dbReference>
<dbReference type="STRING" id="55952.BU52_14030"/>
<keyword evidence="2" id="KW-0418">Kinase</keyword>
<keyword evidence="2" id="KW-0808">Transferase</keyword>
<organism evidence="2 3">
    <name type="scientific">Streptomyces toyocaensis</name>
    <dbReference type="NCBI Taxonomy" id="55952"/>
    <lineage>
        <taxon>Bacteria</taxon>
        <taxon>Bacillati</taxon>
        <taxon>Actinomycetota</taxon>
        <taxon>Actinomycetes</taxon>
        <taxon>Kitasatosporales</taxon>
        <taxon>Streptomycetaceae</taxon>
        <taxon>Streptomyces</taxon>
    </lineage>
</organism>
<dbReference type="InterPro" id="IPR050270">
    <property type="entry name" value="DegV_domain_contain"/>
</dbReference>
<evidence type="ECO:0000313" key="2">
    <source>
        <dbReference type="EMBL" id="KES06530.1"/>
    </source>
</evidence>
<dbReference type="PROSITE" id="PS51480">
    <property type="entry name" value="DHAL"/>
    <property type="match status" value="1"/>
</dbReference>
<dbReference type="InterPro" id="IPR048394">
    <property type="entry name" value="FakA-like_M"/>
</dbReference>
<dbReference type="InterPro" id="IPR036117">
    <property type="entry name" value="DhaL_dom_sf"/>
</dbReference>
<dbReference type="Proteomes" id="UP000028341">
    <property type="component" value="Unassembled WGS sequence"/>
</dbReference>
<dbReference type="Pfam" id="PF02734">
    <property type="entry name" value="Dak2"/>
    <property type="match status" value="1"/>
</dbReference>
<dbReference type="EMBL" id="JFCB01000010">
    <property type="protein sequence ID" value="KES06530.1"/>
    <property type="molecule type" value="Genomic_DNA"/>
</dbReference>
<dbReference type="NCBIfam" id="TIGR03599">
    <property type="entry name" value="YloV"/>
    <property type="match status" value="1"/>
</dbReference>
<dbReference type="SUPFAM" id="SSF101473">
    <property type="entry name" value="DhaL-like"/>
    <property type="match status" value="1"/>
</dbReference>
<dbReference type="InterPro" id="IPR004007">
    <property type="entry name" value="DhaL_dom"/>
</dbReference>
<sequence>MAQVPQTFFDALAVRAWCGLALDALGRAREEIDAINVYPVADGDTGTNLYLTVESAAAAVEAVFAGHEAGGSREPGPTLADAVRAMAHGALIGARGNSGTILAQMLRGMAQVLTGDGAPGHADGRALGLALRHAADSARQAVAHPVEGTVLTVASAAADAADAAGAAEGDCGAVARAAHDGARAALAETPDQLPVLRRAGVVDAGGRGLLAVLAALVATFTGETPRDRHARVAARDGTFPGTAECADGASAPGPGGPAFEVIYLLEAGDAAVARLRERLDGLGDSLVVVGGDGLWNVHVHVDDAGAAVEAGVEAGRPYRIRITHFGAGDVHTTGAEWTRGERAERAVVAVVPGEGLAGLYTEAGATTVLARPGEPPASGELVEAVRRAHAREVVLLPNDADLRHTAAAAAEQVRAEGVRAALIPTRSAVQGIAALAVHEPGRRFDEDVVAMTSAAGATRYAEVTVAERQSWTMAGICQAGDVLGLVDGDVAVIGEDVTATAEAVLDRMLAAGGELVTLVLGDGAPASVAARLEARVREGYLAVDTVVYHGGGQGALLLIGVE</sequence>
<dbReference type="SMART" id="SM01121">
    <property type="entry name" value="Dak1_2"/>
    <property type="match status" value="1"/>
</dbReference>
<gene>
    <name evidence="2" type="ORF">BU52_14030</name>
</gene>
<keyword evidence="3" id="KW-1185">Reference proteome</keyword>
<dbReference type="Gene3D" id="1.25.40.340">
    <property type="match status" value="1"/>
</dbReference>
<name>A0A081XSK7_STRTO</name>
<dbReference type="AlphaFoldDB" id="A0A081XSK7"/>
<dbReference type="PANTHER" id="PTHR33434:SF4">
    <property type="entry name" value="PHOSPHATASE PROTEIN"/>
    <property type="match status" value="1"/>
</dbReference>
<reference evidence="2 3" key="1">
    <citation type="submission" date="2014-02" db="EMBL/GenBank/DDBJ databases">
        <title>The genome announcement of Streptomyces toyocaensis NRRL15009.</title>
        <authorList>
            <person name="Hong H.-J."/>
            <person name="Kwun M.J."/>
        </authorList>
    </citation>
    <scope>NUCLEOTIDE SEQUENCE [LARGE SCALE GENOMIC DNA]</scope>
    <source>
        <strain evidence="2 3">NRRL 15009</strain>
    </source>
</reference>
<dbReference type="GO" id="GO:0006071">
    <property type="term" value="P:glycerol metabolic process"/>
    <property type="evidence" value="ECO:0007669"/>
    <property type="project" value="InterPro"/>
</dbReference>
<dbReference type="RefSeq" id="WP_037933249.1">
    <property type="nucleotide sequence ID" value="NZ_JBFADL010000009.1"/>
</dbReference>
<dbReference type="SMART" id="SM01120">
    <property type="entry name" value="Dak2"/>
    <property type="match status" value="1"/>
</dbReference>